<dbReference type="InterPro" id="IPR013838">
    <property type="entry name" value="Beta-tubulin_BS"/>
</dbReference>
<dbReference type="PRINTS" id="PR01161">
    <property type="entry name" value="TUBULIN"/>
</dbReference>
<feature type="domain" description="Tubulin/FtsZ GTPase" evidence="6">
    <location>
        <begin position="3"/>
        <end position="79"/>
    </location>
</feature>
<organism evidence="7 8">
    <name type="scientific">Phycomyces blakesleeanus</name>
    <dbReference type="NCBI Taxonomy" id="4837"/>
    <lineage>
        <taxon>Eukaryota</taxon>
        <taxon>Fungi</taxon>
        <taxon>Fungi incertae sedis</taxon>
        <taxon>Mucoromycota</taxon>
        <taxon>Mucoromycotina</taxon>
        <taxon>Mucoromycetes</taxon>
        <taxon>Mucorales</taxon>
        <taxon>Phycomycetaceae</taxon>
        <taxon>Phycomyces</taxon>
    </lineage>
</organism>
<comment type="subunit">
    <text evidence="2">Dimer of alpha and beta chains. A typical microtubule is a hollow water-filled tube with an outer diameter of 25 nm and an inner diameter of 15 nM. Alpha-beta heterodimers associate head-to-tail to form protofilaments running lengthwise along the microtubule wall with the beta-tubulin subunit facing the microtubule plus end conferring a structural polarity. Microtubules usually have 13 protofilaments but different protofilament numbers can be found in some organisms and specialized cells.</text>
</comment>
<comment type="caution">
    <text evidence="7">The sequence shown here is derived from an EMBL/GenBank/DDBJ whole genome shotgun (WGS) entry which is preliminary data.</text>
</comment>
<keyword evidence="5" id="KW-0342">GTP-binding</keyword>
<evidence type="ECO:0000256" key="1">
    <source>
        <dbReference type="ARBA" id="ARBA00009636"/>
    </source>
</evidence>
<evidence type="ECO:0000256" key="4">
    <source>
        <dbReference type="ARBA" id="ARBA00022741"/>
    </source>
</evidence>
<evidence type="ECO:0000259" key="6">
    <source>
        <dbReference type="Pfam" id="PF00091"/>
    </source>
</evidence>
<comment type="similarity">
    <text evidence="1">Belongs to the tubulin family.</text>
</comment>
<evidence type="ECO:0000256" key="2">
    <source>
        <dbReference type="ARBA" id="ARBA00011747"/>
    </source>
</evidence>
<dbReference type="Pfam" id="PF00091">
    <property type="entry name" value="Tubulin"/>
    <property type="match status" value="1"/>
</dbReference>
<sequence>MREIIHLQAGQCGNQIGQKFWETISQEHGIDTNGNYCGDNDVQLERINVFYNEGSQGKYVPRAVLVDLEPATMDVIRSSQYGKISALTTLSTPSQVLVTRGPAVTTPRVPSWLNLLWMSSAKRPRTPTASRVSSSVIRWWWYRFRSWFLVVVQDS</sequence>
<protein>
    <submittedName>
        <fullName evidence="7">Tubulin/FtsZ, GTPase domain-containing protein</fullName>
    </submittedName>
</protein>
<gene>
    <name evidence="7" type="ORF">J3Q64DRAFT_1468522</name>
</gene>
<evidence type="ECO:0000313" key="7">
    <source>
        <dbReference type="EMBL" id="KAL0087943.1"/>
    </source>
</evidence>
<evidence type="ECO:0000256" key="3">
    <source>
        <dbReference type="ARBA" id="ARBA00022701"/>
    </source>
</evidence>
<dbReference type="EMBL" id="JBCLYO010000006">
    <property type="protein sequence ID" value="KAL0087943.1"/>
    <property type="molecule type" value="Genomic_DNA"/>
</dbReference>
<proteinExistence type="inferred from homology"/>
<dbReference type="PROSITE" id="PS00228">
    <property type="entry name" value="TUBULIN_B_AUTOREG"/>
    <property type="match status" value="1"/>
</dbReference>
<evidence type="ECO:0000256" key="5">
    <source>
        <dbReference type="ARBA" id="ARBA00023134"/>
    </source>
</evidence>
<dbReference type="InterPro" id="IPR000217">
    <property type="entry name" value="Tubulin"/>
</dbReference>
<dbReference type="PANTHER" id="PTHR36527">
    <property type="entry name" value="OS01G0282866 PROTEIN"/>
    <property type="match status" value="1"/>
</dbReference>
<name>A0ABR3B2Z8_PHYBL</name>
<dbReference type="Gene3D" id="3.40.50.1440">
    <property type="entry name" value="Tubulin/FtsZ, GTPase domain"/>
    <property type="match status" value="1"/>
</dbReference>
<dbReference type="SUPFAM" id="SSF52490">
    <property type="entry name" value="Tubulin nucleotide-binding domain-like"/>
    <property type="match status" value="1"/>
</dbReference>
<evidence type="ECO:0000313" key="8">
    <source>
        <dbReference type="Proteomes" id="UP001448207"/>
    </source>
</evidence>
<keyword evidence="3" id="KW-0493">Microtubule</keyword>
<reference evidence="7 8" key="1">
    <citation type="submission" date="2024-04" db="EMBL/GenBank/DDBJ databases">
        <title>Symmetric and asymmetric DNA N6-adenine methylation regulates different biological responses in Mucorales.</title>
        <authorList>
            <consortium name="Lawrence Berkeley National Laboratory"/>
            <person name="Lax C."/>
            <person name="Mondo S.J."/>
            <person name="Osorio-Concepcion M."/>
            <person name="Muszewska A."/>
            <person name="Corrochano-Luque M."/>
            <person name="Gutierrez G."/>
            <person name="Riley R."/>
            <person name="Lipzen A."/>
            <person name="Guo J."/>
            <person name="Hundley H."/>
            <person name="Amirebrahimi M."/>
            <person name="Ng V."/>
            <person name="Lorenzo-Gutierrez D."/>
            <person name="Binder U."/>
            <person name="Yang J."/>
            <person name="Song Y."/>
            <person name="Canovas D."/>
            <person name="Navarro E."/>
            <person name="Freitag M."/>
            <person name="Gabaldon T."/>
            <person name="Grigoriev I.V."/>
            <person name="Corrochano L.M."/>
            <person name="Nicolas F.E."/>
            <person name="Garre V."/>
        </authorList>
    </citation>
    <scope>NUCLEOTIDE SEQUENCE [LARGE SCALE GENOMIC DNA]</scope>
    <source>
        <strain evidence="7 8">L51</strain>
    </source>
</reference>
<keyword evidence="8" id="KW-1185">Reference proteome</keyword>
<dbReference type="Proteomes" id="UP001448207">
    <property type="component" value="Unassembled WGS sequence"/>
</dbReference>
<accession>A0ABR3B2Z8</accession>
<dbReference type="PANTHER" id="PTHR36527:SF7">
    <property type="entry name" value="TUBULIN_FTSZ GTPASE DOMAIN-CONTAINING PROTEIN"/>
    <property type="match status" value="1"/>
</dbReference>
<dbReference type="InterPro" id="IPR036525">
    <property type="entry name" value="Tubulin/FtsZ_GTPase_sf"/>
</dbReference>
<keyword evidence="4" id="KW-0547">Nucleotide-binding</keyword>
<dbReference type="InterPro" id="IPR003008">
    <property type="entry name" value="Tubulin_FtsZ_GTPase"/>
</dbReference>